<feature type="region of interest" description="Disordered" evidence="2">
    <location>
        <begin position="1"/>
        <end position="21"/>
    </location>
</feature>
<dbReference type="Pfam" id="PF13450">
    <property type="entry name" value="NAD_binding_8"/>
    <property type="match status" value="1"/>
</dbReference>
<dbReference type="PANTHER" id="PTHR42877">
    <property type="entry name" value="L-ORNITHINE N(5)-MONOOXYGENASE-RELATED"/>
    <property type="match status" value="1"/>
</dbReference>
<dbReference type="InterPro" id="IPR051209">
    <property type="entry name" value="FAD-bind_Monooxygenase_sf"/>
</dbReference>
<evidence type="ECO:0000313" key="4">
    <source>
        <dbReference type="Proteomes" id="UP000007431"/>
    </source>
</evidence>
<dbReference type="eggNOG" id="KOG1399">
    <property type="taxonomic scope" value="Eukaryota"/>
</dbReference>
<dbReference type="RefSeq" id="XP_003037032.1">
    <property type="nucleotide sequence ID" value="XM_003036986.1"/>
</dbReference>
<accession>D8PMF6</accession>
<dbReference type="InterPro" id="IPR036188">
    <property type="entry name" value="FAD/NAD-bd_sf"/>
</dbReference>
<keyword evidence="4" id="KW-1185">Reference proteome</keyword>
<dbReference type="AlphaFoldDB" id="D8PMF6"/>
<reference evidence="3 4" key="1">
    <citation type="journal article" date="2010" name="Nat. Biotechnol.">
        <title>Genome sequence of the model mushroom Schizophyllum commune.</title>
        <authorList>
            <person name="Ohm R.A."/>
            <person name="de Jong J.F."/>
            <person name="Lugones L.G."/>
            <person name="Aerts A."/>
            <person name="Kothe E."/>
            <person name="Stajich J.E."/>
            <person name="de Vries R.P."/>
            <person name="Record E."/>
            <person name="Levasseur A."/>
            <person name="Baker S.E."/>
            <person name="Bartholomew K.A."/>
            <person name="Coutinho P.M."/>
            <person name="Erdmann S."/>
            <person name="Fowler T.J."/>
            <person name="Gathman A.C."/>
            <person name="Lombard V."/>
            <person name="Henrissat B."/>
            <person name="Knabe N."/>
            <person name="Kuees U."/>
            <person name="Lilly W.W."/>
            <person name="Lindquist E."/>
            <person name="Lucas S."/>
            <person name="Magnuson J.K."/>
            <person name="Piumi F."/>
            <person name="Raudaskoski M."/>
            <person name="Salamov A."/>
            <person name="Schmutz J."/>
            <person name="Schwarze F.W.M.R."/>
            <person name="vanKuyk P.A."/>
            <person name="Horton J.S."/>
            <person name="Grigoriev I.V."/>
            <person name="Woesten H.A.B."/>
        </authorList>
    </citation>
    <scope>NUCLEOTIDE SEQUENCE [LARGE SCALE GENOMIC DNA]</scope>
    <source>
        <strain evidence="4">H4-8 / FGSC 9210</strain>
    </source>
</reference>
<sequence>MDRDANGSARPQGDQSPSVAREDTALQLGDFAIDDPRPMKVVVIGAGYSGIIAGIRFRQYIQNLDLTIYEANAGVGGTWYSNKYPGLACDVASHAYQPTFAPNPDWSKFYVSGPEIRAHVEYMVDHWKLRPFIKLRHRLVRAEWDDEKGKWILTIGVEPELPGVKEGQTEHEEAVQFQDTADVLFTGFGLLSRWSWPDIEGLQAFKGPVIHSAQWETPEGGDTWEESVRNWGEKRVGVVGLGSSAIQIVTALQPRVGKLVNLARGKTWISNAFGASTLQALAGTKDCGNYEFTAADKERLRNPEEYLNFRREIESAISVAWVAKMRGSEAHVAGMRELQEITKRKLAKKPWIADSLIPEFSPGCRRLTPCPGYLEALCEDNVDFVSSPIARVNENGLVTQDGQQIDLDILICATGYDSSCHPGIPIIGKNGVDLRDKYTPYPKTYLSMAVDGFPNWFQSLGPNSASGSGSVMNTIEAQVMYAVKATQKLQLERLKSMDAKKEAVDDFDAYIEALFPKTVYSEHCKSWYKNRNTDGRIWGLWPGSTLHMLRALERPRWEDYTYEPLEKTTTNRFFWMGNGATVSDMDPVGHKAFYLDKIDVPPVPK</sequence>
<dbReference type="OrthoDB" id="74360at2759"/>
<dbReference type="EMBL" id="GL377302">
    <property type="protein sequence ID" value="EFJ02130.1"/>
    <property type="molecule type" value="Genomic_DNA"/>
</dbReference>
<dbReference type="InParanoid" id="D8PMF6"/>
<gene>
    <name evidence="3" type="ORF">SCHCODRAFT_84023</name>
</gene>
<protein>
    <recommendedName>
        <fullName evidence="5">FAD/NAD(P)-binding domain-containing protein</fullName>
    </recommendedName>
</protein>
<dbReference type="PANTHER" id="PTHR42877:SF7">
    <property type="entry name" value="FLAVIN-BINDING MONOOXYGENASE-RELATED"/>
    <property type="match status" value="1"/>
</dbReference>
<dbReference type="SUPFAM" id="SSF51905">
    <property type="entry name" value="FAD/NAD(P)-binding domain"/>
    <property type="match status" value="1"/>
</dbReference>
<dbReference type="KEGG" id="scm:SCHCO_02613297"/>
<dbReference type="HOGENOM" id="CLU_006937_6_1_1"/>
<evidence type="ECO:0008006" key="5">
    <source>
        <dbReference type="Google" id="ProtNLM"/>
    </source>
</evidence>
<dbReference type="VEuPathDB" id="FungiDB:SCHCODRAFT_02613297"/>
<evidence type="ECO:0000256" key="1">
    <source>
        <dbReference type="ARBA" id="ARBA00010139"/>
    </source>
</evidence>
<dbReference type="Gene3D" id="3.50.50.60">
    <property type="entry name" value="FAD/NAD(P)-binding domain"/>
    <property type="match status" value="3"/>
</dbReference>
<organism evidence="4">
    <name type="scientific">Schizophyllum commune (strain H4-8 / FGSC 9210)</name>
    <name type="common">Split gill fungus</name>
    <dbReference type="NCBI Taxonomy" id="578458"/>
    <lineage>
        <taxon>Eukaryota</taxon>
        <taxon>Fungi</taxon>
        <taxon>Dikarya</taxon>
        <taxon>Basidiomycota</taxon>
        <taxon>Agaricomycotina</taxon>
        <taxon>Agaricomycetes</taxon>
        <taxon>Agaricomycetidae</taxon>
        <taxon>Agaricales</taxon>
        <taxon>Schizophyllaceae</taxon>
        <taxon>Schizophyllum</taxon>
    </lineage>
</organism>
<dbReference type="OMA" id="RHMRFNT"/>
<dbReference type="GeneID" id="9589044"/>
<comment type="similarity">
    <text evidence="1">Belongs to the FAD-binding monooxygenase family.</text>
</comment>
<name>D8PMF6_SCHCM</name>
<evidence type="ECO:0000256" key="2">
    <source>
        <dbReference type="SAM" id="MobiDB-lite"/>
    </source>
</evidence>
<dbReference type="Proteomes" id="UP000007431">
    <property type="component" value="Unassembled WGS sequence"/>
</dbReference>
<evidence type="ECO:0000313" key="3">
    <source>
        <dbReference type="EMBL" id="EFJ02130.1"/>
    </source>
</evidence>
<proteinExistence type="inferred from homology"/>